<feature type="region of interest" description="Disordered" evidence="4">
    <location>
        <begin position="206"/>
        <end position="257"/>
    </location>
</feature>
<feature type="domain" description="Carboxyltransferase" evidence="5">
    <location>
        <begin position="4"/>
        <end position="196"/>
    </location>
</feature>
<evidence type="ECO:0000256" key="1">
    <source>
        <dbReference type="ARBA" id="ARBA00022741"/>
    </source>
</evidence>
<dbReference type="InterPro" id="IPR003833">
    <property type="entry name" value="CT_C_D"/>
</dbReference>
<proteinExistence type="predicted"/>
<comment type="caution">
    <text evidence="7">The sequence shown here is derived from an EMBL/GenBank/DDBJ whole genome shotgun (WGS) entry which is preliminary data.</text>
</comment>
<dbReference type="Pfam" id="PF02682">
    <property type="entry name" value="CT_C_D"/>
    <property type="match status" value="1"/>
</dbReference>
<dbReference type="Pfam" id="PF02626">
    <property type="entry name" value="CT_A_B"/>
    <property type="match status" value="1"/>
</dbReference>
<keyword evidence="3" id="KW-0067">ATP-binding</keyword>
<dbReference type="NCBIfam" id="TIGR00724">
    <property type="entry name" value="urea_amlyse_rel"/>
    <property type="match status" value="1"/>
</dbReference>
<dbReference type="SMART" id="SM00796">
    <property type="entry name" value="AHS1"/>
    <property type="match status" value="1"/>
</dbReference>
<accession>A0ABS7HSX0</accession>
<evidence type="ECO:0000313" key="8">
    <source>
        <dbReference type="Proteomes" id="UP001196843"/>
    </source>
</evidence>
<evidence type="ECO:0000256" key="2">
    <source>
        <dbReference type="ARBA" id="ARBA00022801"/>
    </source>
</evidence>
<evidence type="ECO:0000313" key="7">
    <source>
        <dbReference type="EMBL" id="MBW9095336.1"/>
    </source>
</evidence>
<evidence type="ECO:0000256" key="3">
    <source>
        <dbReference type="ARBA" id="ARBA00022840"/>
    </source>
</evidence>
<dbReference type="Gene3D" id="2.40.100.10">
    <property type="entry name" value="Cyclophilin-like"/>
    <property type="match status" value="2"/>
</dbReference>
<dbReference type="SUPFAM" id="SSF50891">
    <property type="entry name" value="Cyclophilin-like"/>
    <property type="match status" value="2"/>
</dbReference>
<evidence type="ECO:0000256" key="4">
    <source>
        <dbReference type="SAM" id="MobiDB-lite"/>
    </source>
</evidence>
<dbReference type="PANTHER" id="PTHR43309">
    <property type="entry name" value="5-OXOPROLINASE SUBUNIT C"/>
    <property type="match status" value="1"/>
</dbReference>
<organism evidence="7 8">
    <name type="scientific">Microbacterium jejuense</name>
    <dbReference type="NCBI Taxonomy" id="1263637"/>
    <lineage>
        <taxon>Bacteria</taxon>
        <taxon>Bacillati</taxon>
        <taxon>Actinomycetota</taxon>
        <taxon>Actinomycetes</taxon>
        <taxon>Micrococcales</taxon>
        <taxon>Microbacteriaceae</taxon>
        <taxon>Microbacterium</taxon>
    </lineage>
</organism>
<sequence length="546" mass="56019">MVTARALPMGDRAFLIEVDGLDEVLAVHAALAASRPGGVTDLVPAARTVLVRVDPRVLPPAIATTWALRTAAAARTGATADGPLVELDIAYDGADLHDTAALLGISTDELVRRHAAAAWRVAFTGFAPGFGYLVSDDWPYDVPRLESPRTRVPAGSVGLAGAFSGAYPRDTPGGWRLIGTTSAPLFDAAAASPALLAPGARVRFRPSTAGHTAPLPSPRSGDLADAGRSAPDRPVSARSGDSGETGRAEDDGRAVDAATRPRTAALRIVEPGLLATVQDLGRPAAASIGVAVSGALDRTALRTANRLLGNPEGAAGIEVTMGGLRAVAETDMWVAVTGAWGPVRLDGHDIDPYEAHAWPAGAELHVDWFAHGARAYVAVRGGIEAPAALGSRATDVLAGLGPPALRAGDLVRVGPSPSTPIPVAPPQSWGAPHDDELELDVAPGPRAEWFAAGTALFDAVWTVTGDADRVGVRLDGPALVRTRAGELPSEGMVPGALQVPPSGRPTILLADGPVTGGYPVIAVVTDASLDLVAQARPGTRIRFRHA</sequence>
<name>A0ABS7HSX0_9MICO</name>
<keyword evidence="2" id="KW-0378">Hydrolase</keyword>
<feature type="domain" description="Carboxyltransferase" evidence="6">
    <location>
        <begin position="287"/>
        <end position="546"/>
    </location>
</feature>
<dbReference type="RefSeq" id="WP_220302039.1">
    <property type="nucleotide sequence ID" value="NZ_JAEUAW010000017.1"/>
</dbReference>
<protein>
    <submittedName>
        <fullName evidence="7">5-oxoprolinase/urea amidolyase family protein</fullName>
    </submittedName>
</protein>
<keyword evidence="8" id="KW-1185">Reference proteome</keyword>
<dbReference type="InterPro" id="IPR052708">
    <property type="entry name" value="PxpC"/>
</dbReference>
<dbReference type="SMART" id="SM00797">
    <property type="entry name" value="AHS2"/>
    <property type="match status" value="1"/>
</dbReference>
<dbReference type="Gene3D" id="3.30.1360.40">
    <property type="match status" value="1"/>
</dbReference>
<keyword evidence="1" id="KW-0547">Nucleotide-binding</keyword>
<reference evidence="7 8" key="1">
    <citation type="journal article" date="2021" name="MBio">
        <title>Poor Competitiveness of Bradyrhizobium in Pigeon Pea Root Colonization in Indian Soils.</title>
        <authorList>
            <person name="Chalasani D."/>
            <person name="Basu A."/>
            <person name="Pullabhotla S.V.S.R.N."/>
            <person name="Jorrin B."/>
            <person name="Neal A.L."/>
            <person name="Poole P.S."/>
            <person name="Podile A.R."/>
            <person name="Tkacz A."/>
        </authorList>
    </citation>
    <scope>NUCLEOTIDE SEQUENCE [LARGE SCALE GENOMIC DNA]</scope>
    <source>
        <strain evidence="7 8">HU14</strain>
    </source>
</reference>
<dbReference type="SUPFAM" id="SSF160467">
    <property type="entry name" value="PH0987 N-terminal domain-like"/>
    <property type="match status" value="1"/>
</dbReference>
<dbReference type="InterPro" id="IPR029000">
    <property type="entry name" value="Cyclophilin-like_dom_sf"/>
</dbReference>
<dbReference type="EMBL" id="JAEUAW010000017">
    <property type="protein sequence ID" value="MBW9095336.1"/>
    <property type="molecule type" value="Genomic_DNA"/>
</dbReference>
<dbReference type="PANTHER" id="PTHR43309:SF3">
    <property type="entry name" value="5-OXOPROLINASE SUBUNIT C"/>
    <property type="match status" value="1"/>
</dbReference>
<gene>
    <name evidence="7" type="ORF">JNB62_16760</name>
</gene>
<evidence type="ECO:0000259" key="6">
    <source>
        <dbReference type="SMART" id="SM00797"/>
    </source>
</evidence>
<dbReference type="InterPro" id="IPR003778">
    <property type="entry name" value="CT_A_B"/>
</dbReference>
<evidence type="ECO:0000259" key="5">
    <source>
        <dbReference type="SMART" id="SM00796"/>
    </source>
</evidence>
<dbReference type="Proteomes" id="UP001196843">
    <property type="component" value="Unassembled WGS sequence"/>
</dbReference>
<feature type="compositionally biased region" description="Basic and acidic residues" evidence="4">
    <location>
        <begin position="244"/>
        <end position="254"/>
    </location>
</feature>